<sequence length="257" mass="29278">MTDEQVISRERDTLRLLEQLGTAGAAELLDKVKASEPNPPSFVFRSHNGWGSRTNARFDQELPAQMPLATRLNNNLPWLVASLSESPVDTINPALLSIPEGVWDATVPGNPPQSNPPANSIATMLRRPCGEQAAQNGDTDFLQLHWKFLQMKIYNPWAVTDSSAEEKFCHIFRYATTVVSRSSDQKLRLRICHAILYLSFESLTQEKRSGIHSRRLENHDQHRAATLSVDYLLRRSYPDKWDLMDDQMKQALRRQIL</sequence>
<evidence type="ECO:0000313" key="1">
    <source>
        <dbReference type="EMBL" id="OJD25806.1"/>
    </source>
</evidence>
<dbReference type="EMBL" id="LGTZ01000317">
    <property type="protein sequence ID" value="OJD25806.1"/>
    <property type="molecule type" value="Genomic_DNA"/>
</dbReference>
<organism evidence="1 2">
    <name type="scientific">Blastomyces percursus</name>
    <dbReference type="NCBI Taxonomy" id="1658174"/>
    <lineage>
        <taxon>Eukaryota</taxon>
        <taxon>Fungi</taxon>
        <taxon>Dikarya</taxon>
        <taxon>Ascomycota</taxon>
        <taxon>Pezizomycotina</taxon>
        <taxon>Eurotiomycetes</taxon>
        <taxon>Eurotiomycetidae</taxon>
        <taxon>Onygenales</taxon>
        <taxon>Ajellomycetaceae</taxon>
        <taxon>Blastomyces</taxon>
    </lineage>
</organism>
<reference evidence="1 2" key="1">
    <citation type="submission" date="2015-08" db="EMBL/GenBank/DDBJ databases">
        <title>Emmonsia species relationships and genome sequence.</title>
        <authorList>
            <person name="Cuomo C.A."/>
            <person name="Schwartz I.S."/>
            <person name="Kenyon C."/>
            <person name="De Hoog G.S."/>
            <person name="Govender N.P."/>
            <person name="Botha A."/>
            <person name="Moreno L."/>
            <person name="De Vries M."/>
            <person name="Munoz J.F."/>
            <person name="Stielow J.B."/>
        </authorList>
    </citation>
    <scope>NUCLEOTIDE SEQUENCE [LARGE SCALE GENOMIC DNA]</scope>
    <source>
        <strain evidence="1 2">EI222</strain>
    </source>
</reference>
<dbReference type="Proteomes" id="UP000242791">
    <property type="component" value="Unassembled WGS sequence"/>
</dbReference>
<name>A0A1J9QAE6_9EURO</name>
<dbReference type="OrthoDB" id="4188702at2759"/>
<dbReference type="VEuPathDB" id="FungiDB:ACJ73_02823"/>
<evidence type="ECO:0000313" key="2">
    <source>
        <dbReference type="Proteomes" id="UP000242791"/>
    </source>
</evidence>
<accession>A0A1J9QAE6</accession>
<dbReference type="AlphaFoldDB" id="A0A1J9QAE6"/>
<keyword evidence="2" id="KW-1185">Reference proteome</keyword>
<comment type="caution">
    <text evidence="1">The sequence shown here is derived from an EMBL/GenBank/DDBJ whole genome shotgun (WGS) entry which is preliminary data.</text>
</comment>
<gene>
    <name evidence="1" type="ORF">ACJ73_02823</name>
</gene>
<protein>
    <submittedName>
        <fullName evidence="1">Uncharacterized protein</fullName>
    </submittedName>
</protein>
<proteinExistence type="predicted"/>